<feature type="domain" description="Tyr recombinase" evidence="5">
    <location>
        <begin position="362"/>
        <end position="554"/>
    </location>
</feature>
<reference evidence="7 8" key="1">
    <citation type="submission" date="2013-01" db="EMBL/GenBank/DDBJ databases">
        <title>The Genome Sequence of Bacillus cereus TIAC219.</title>
        <authorList>
            <consortium name="The Broad Institute Genome Sequencing Platform"/>
            <consortium name="The Broad Institute Genome Sequencing Center for Infectious Disease"/>
            <person name="Feldgarden M."/>
            <person name="Van der Auwera G.A."/>
            <person name="Mahillon J."/>
            <person name="Duprez V."/>
            <person name="Timmery S."/>
            <person name="Mattelet C."/>
            <person name="Dierick K."/>
            <person name="Sun M."/>
            <person name="Yu Z."/>
            <person name="Zhu L."/>
            <person name="Hu X."/>
            <person name="Shank E.B."/>
            <person name="Swiecicka I."/>
            <person name="Hansen B.M."/>
            <person name="Andrup L."/>
            <person name="Walker B."/>
            <person name="Young S.K."/>
            <person name="Zeng Q."/>
            <person name="Gargeya S."/>
            <person name="Fitzgerald M."/>
            <person name="Haas B."/>
            <person name="Abouelleil A."/>
            <person name="Alvarado L."/>
            <person name="Arachchi H.M."/>
            <person name="Berlin A.M."/>
            <person name="Chapman S.B."/>
            <person name="Dewar J."/>
            <person name="Goldberg J."/>
            <person name="Griggs A."/>
            <person name="Gujja S."/>
            <person name="Hansen M."/>
            <person name="Howarth C."/>
            <person name="Imamovic A."/>
            <person name="Larimer J."/>
            <person name="McCowan C."/>
            <person name="Murphy C."/>
            <person name="Neiman D."/>
            <person name="Pearson M."/>
            <person name="Priest M."/>
            <person name="Roberts A."/>
            <person name="Saif S."/>
            <person name="Shea T."/>
            <person name="Sisk P."/>
            <person name="Sykes S."/>
            <person name="Wortman J."/>
            <person name="Nusbaum C."/>
            <person name="Birren B."/>
        </authorList>
    </citation>
    <scope>NUCLEOTIDE SEQUENCE [LARGE SCALE GENOMIC DNA]</scope>
    <source>
        <strain evidence="7 8">TIAC219</strain>
    </source>
</reference>
<sequence>MKYIQKVETEQLGFHERLRHELSSYLEKKVKHDGSITIKKIKEPYFLVNDIWDISFLKNIEQFRENVATYTNKNRNIHFRFNSPTINLEIKYIWYHKLFNESWTLNSIFSSNVTNLRKLSEFLNELYPSLVSLLDLNLEKTEREWVFWLEKQGIPTRKAIQNVKYDRYIHKTGIAIFFRTVYSNLFTFTDTREEWEKDRWDVRVLHEKYGISYNKSRSHFYLNFTNIPGIKMRKEIKRYFKQCLLSKNHFSWATAANYLRVLPQFLSFLFSLEPTWDNLKGLKRLHIERYIQWLHEYSNNNVTQKNAHPQHYVMISLTRLGKFLGDIQRYEYDIAPETPVQLLIFPEDKPKLKKKSIDQIDYIPDYVLEQLFTHLNDLHSDIIPVIWVAFKTGLRISDVLGLTQDCLLKLNDKYSIVTDIEKTYVQGHRIPIDEELAQIIAVLISQSKAKSTQDNNPEGYIFTRYKGPRKGMPYSQSWIRDQLRILAYKKNIVDENGEIFYFRPHQFRHTYAVKLLNGGADILTVQELLAHASPEMTLRYAKLLDETKGIRIGHQSRCF</sequence>
<dbReference type="SUPFAM" id="SSF56349">
    <property type="entry name" value="DNA breaking-rejoining enzymes"/>
    <property type="match status" value="1"/>
</dbReference>
<proteinExistence type="inferred from homology"/>
<dbReference type="Proteomes" id="UP000014060">
    <property type="component" value="Unassembled WGS sequence"/>
</dbReference>
<dbReference type="InterPro" id="IPR050090">
    <property type="entry name" value="Tyrosine_recombinase_XerCD"/>
</dbReference>
<dbReference type="PANTHER" id="PTHR30349">
    <property type="entry name" value="PHAGE INTEGRASE-RELATED"/>
    <property type="match status" value="1"/>
</dbReference>
<protein>
    <recommendedName>
        <fullName evidence="9">Tyr recombinase domain-containing protein</fullName>
    </recommendedName>
</protein>
<dbReference type="GO" id="GO:0003677">
    <property type="term" value="F:DNA binding"/>
    <property type="evidence" value="ECO:0007669"/>
    <property type="project" value="UniProtKB-UniRule"/>
</dbReference>
<evidence type="ECO:0000256" key="3">
    <source>
        <dbReference type="ARBA" id="ARBA00023172"/>
    </source>
</evidence>
<dbReference type="AlphaFoldDB" id="A0ABC9SPI0"/>
<dbReference type="InterPro" id="IPR044068">
    <property type="entry name" value="CB"/>
</dbReference>
<organism evidence="7 8">
    <name type="scientific">Bacillus cereus TIAC219</name>
    <dbReference type="NCBI Taxonomy" id="718222"/>
    <lineage>
        <taxon>Bacteria</taxon>
        <taxon>Bacillati</taxon>
        <taxon>Bacillota</taxon>
        <taxon>Bacilli</taxon>
        <taxon>Bacillales</taxon>
        <taxon>Bacillaceae</taxon>
        <taxon>Bacillus</taxon>
        <taxon>Bacillus cereus group</taxon>
    </lineage>
</organism>
<evidence type="ECO:0008006" key="9">
    <source>
        <dbReference type="Google" id="ProtNLM"/>
    </source>
</evidence>
<evidence type="ECO:0000259" key="5">
    <source>
        <dbReference type="PROSITE" id="PS51898"/>
    </source>
</evidence>
<gene>
    <name evidence="7" type="ORF">IAY_05782</name>
</gene>
<dbReference type="CDD" id="cd01187">
    <property type="entry name" value="INT_tnpB_C_Tn554"/>
    <property type="match status" value="1"/>
</dbReference>
<dbReference type="InterPro" id="IPR011010">
    <property type="entry name" value="DNA_brk_join_enz"/>
</dbReference>
<name>A0ABC9SPI0_BACCE</name>
<evidence type="ECO:0000256" key="1">
    <source>
        <dbReference type="ARBA" id="ARBA00008857"/>
    </source>
</evidence>
<evidence type="ECO:0000256" key="2">
    <source>
        <dbReference type="ARBA" id="ARBA00023125"/>
    </source>
</evidence>
<dbReference type="Pfam" id="PF00589">
    <property type="entry name" value="Phage_integrase"/>
    <property type="match status" value="1"/>
</dbReference>
<dbReference type="Gene3D" id="1.10.150.130">
    <property type="match status" value="1"/>
</dbReference>
<dbReference type="EMBL" id="AHCJ01000106">
    <property type="protein sequence ID" value="EOQ56829.1"/>
    <property type="molecule type" value="Genomic_DNA"/>
</dbReference>
<evidence type="ECO:0000313" key="7">
    <source>
        <dbReference type="EMBL" id="EOQ56829.1"/>
    </source>
</evidence>
<dbReference type="InterPro" id="IPR010998">
    <property type="entry name" value="Integrase_recombinase_N"/>
</dbReference>
<dbReference type="GO" id="GO:0006310">
    <property type="term" value="P:DNA recombination"/>
    <property type="evidence" value="ECO:0007669"/>
    <property type="project" value="UniProtKB-KW"/>
</dbReference>
<dbReference type="PROSITE" id="PS51900">
    <property type="entry name" value="CB"/>
    <property type="match status" value="1"/>
</dbReference>
<keyword evidence="2 4" id="KW-0238">DNA-binding</keyword>
<evidence type="ECO:0000259" key="6">
    <source>
        <dbReference type="PROSITE" id="PS51900"/>
    </source>
</evidence>
<evidence type="ECO:0000256" key="4">
    <source>
        <dbReference type="PROSITE-ProRule" id="PRU01248"/>
    </source>
</evidence>
<evidence type="ECO:0000313" key="8">
    <source>
        <dbReference type="Proteomes" id="UP000014060"/>
    </source>
</evidence>
<dbReference type="Gene3D" id="1.10.443.10">
    <property type="entry name" value="Intergrase catalytic core"/>
    <property type="match status" value="1"/>
</dbReference>
<dbReference type="PANTHER" id="PTHR30349:SF41">
    <property type="entry name" value="INTEGRASE_RECOMBINASE PROTEIN MJ0367-RELATED"/>
    <property type="match status" value="1"/>
</dbReference>
<feature type="domain" description="Core-binding (CB)" evidence="6">
    <location>
        <begin position="230"/>
        <end position="325"/>
    </location>
</feature>
<comment type="similarity">
    <text evidence="1">Belongs to the 'phage' integrase family.</text>
</comment>
<dbReference type="InterPro" id="IPR002104">
    <property type="entry name" value="Integrase_catalytic"/>
</dbReference>
<accession>A0ABC9SPI0</accession>
<keyword evidence="3" id="KW-0233">DNA recombination</keyword>
<dbReference type="PROSITE" id="PS51898">
    <property type="entry name" value="TYR_RECOMBINASE"/>
    <property type="match status" value="1"/>
</dbReference>
<dbReference type="InterPro" id="IPR013762">
    <property type="entry name" value="Integrase-like_cat_sf"/>
</dbReference>
<comment type="caution">
    <text evidence="7">The sequence shown here is derived from an EMBL/GenBank/DDBJ whole genome shotgun (WGS) entry which is preliminary data.</text>
</comment>